<dbReference type="Gene3D" id="3.30.450.20">
    <property type="entry name" value="PAS domain"/>
    <property type="match status" value="2"/>
</dbReference>
<proteinExistence type="predicted"/>
<sequence>MSKIVIKKKGKQQMEQAETIKHLMDSEQKFRLLLETSLDAVLVGLSDGSIAAANIIACEMMGHQEKELNNTGISELFDHDDPRVPIFLAEQANTGIARGELFLRKGDGSIFPAELSASEFEDSGGYKFTVLIIRVLTKRKCLQNALHNANQKISTVLTSITDIYFTWDRKGRFTDLNQQAEVVMGKGRDEVIGKRLAELFPKTKKEYMQFYWTAMANDSHMFFDALFLFGRWFEAHAYPSDDGLSVYFKDITKRKRAEKALRLKTQNLEEVNAALKVLLKQLEASKGDIEGKILSNVRELVLPNIESLKNSNLSSRQLSLLNIVESNLNNIVSSFLPLLKLKHHNLTPKRN</sequence>
<dbReference type="PROSITE" id="PS50112">
    <property type="entry name" value="PAS"/>
    <property type="match status" value="2"/>
</dbReference>
<dbReference type="CDD" id="cd00130">
    <property type="entry name" value="PAS"/>
    <property type="match status" value="2"/>
</dbReference>
<dbReference type="InterPro" id="IPR001610">
    <property type="entry name" value="PAC"/>
</dbReference>
<comment type="catalytic activity">
    <reaction evidence="1">
        <text>ATP + protein L-histidine = ADP + protein N-phospho-L-histidine.</text>
        <dbReference type="EC" id="2.7.13.3"/>
    </reaction>
</comment>
<dbReference type="SMART" id="SM00086">
    <property type="entry name" value="PAC"/>
    <property type="match status" value="1"/>
</dbReference>
<evidence type="ECO:0000259" key="7">
    <source>
        <dbReference type="PROSITE" id="PS50112"/>
    </source>
</evidence>
<feature type="domain" description="PAS" evidence="7">
    <location>
        <begin position="149"/>
        <end position="218"/>
    </location>
</feature>
<evidence type="ECO:0000256" key="3">
    <source>
        <dbReference type="ARBA" id="ARBA00022553"/>
    </source>
</evidence>
<organism evidence="8">
    <name type="scientific">uncultured Desulfobacterium sp</name>
    <dbReference type="NCBI Taxonomy" id="201089"/>
    <lineage>
        <taxon>Bacteria</taxon>
        <taxon>Pseudomonadati</taxon>
        <taxon>Thermodesulfobacteriota</taxon>
        <taxon>Desulfobacteria</taxon>
        <taxon>Desulfobacterales</taxon>
        <taxon>Desulfobacteriaceae</taxon>
        <taxon>Desulfobacterium</taxon>
        <taxon>environmental samples</taxon>
    </lineage>
</organism>
<dbReference type="PANTHER" id="PTHR43304">
    <property type="entry name" value="PHYTOCHROME-LIKE PROTEIN CPH1"/>
    <property type="match status" value="1"/>
</dbReference>
<protein>
    <recommendedName>
        <fullName evidence="2">histidine kinase</fullName>
        <ecNumber evidence="2">2.7.13.3</ecNumber>
    </recommendedName>
</protein>
<evidence type="ECO:0000256" key="1">
    <source>
        <dbReference type="ARBA" id="ARBA00000085"/>
    </source>
</evidence>
<dbReference type="GO" id="GO:0006355">
    <property type="term" value="P:regulation of DNA-templated transcription"/>
    <property type="evidence" value="ECO:0007669"/>
    <property type="project" value="InterPro"/>
</dbReference>
<gene>
    <name evidence="8" type="ORF">N47_H22430</name>
</gene>
<reference evidence="8" key="1">
    <citation type="journal article" date="2011" name="Environ. Microbiol.">
        <title>Genomic insights into the metabolic potential of the polycyclic aromatic hydrocarbon degrading sulfate-reducing Deltaproteobacterium N47.</title>
        <authorList>
            <person name="Bergmann F."/>
            <person name="Selesi D."/>
            <person name="Weinmaier T."/>
            <person name="Tischler P."/>
            <person name="Rattei T."/>
            <person name="Meckenstock R.U."/>
        </authorList>
    </citation>
    <scope>NUCLEOTIDE SEQUENCE</scope>
</reference>
<name>E1YA27_9BACT</name>
<dbReference type="InterPro" id="IPR035965">
    <property type="entry name" value="PAS-like_dom_sf"/>
</dbReference>
<feature type="coiled-coil region" evidence="6">
    <location>
        <begin position="254"/>
        <end position="288"/>
    </location>
</feature>
<dbReference type="InterPro" id="IPR013767">
    <property type="entry name" value="PAS_fold"/>
</dbReference>
<keyword evidence="5" id="KW-0418">Kinase</keyword>
<dbReference type="Pfam" id="PF08448">
    <property type="entry name" value="PAS_4"/>
    <property type="match status" value="1"/>
</dbReference>
<evidence type="ECO:0000256" key="4">
    <source>
        <dbReference type="ARBA" id="ARBA00022679"/>
    </source>
</evidence>
<dbReference type="GO" id="GO:0004673">
    <property type="term" value="F:protein histidine kinase activity"/>
    <property type="evidence" value="ECO:0007669"/>
    <property type="project" value="UniProtKB-EC"/>
</dbReference>
<dbReference type="EMBL" id="FR695866">
    <property type="protein sequence ID" value="CBX27421.1"/>
    <property type="molecule type" value="Genomic_DNA"/>
</dbReference>
<evidence type="ECO:0000313" key="8">
    <source>
        <dbReference type="EMBL" id="CBX27421.1"/>
    </source>
</evidence>
<dbReference type="AlphaFoldDB" id="E1YA27"/>
<evidence type="ECO:0000256" key="6">
    <source>
        <dbReference type="SAM" id="Coils"/>
    </source>
</evidence>
<keyword evidence="4" id="KW-0808">Transferase</keyword>
<dbReference type="SUPFAM" id="SSF55785">
    <property type="entry name" value="PYP-like sensor domain (PAS domain)"/>
    <property type="match status" value="2"/>
</dbReference>
<accession>E1YA27</accession>
<feature type="domain" description="PAS" evidence="7">
    <location>
        <begin position="26"/>
        <end position="81"/>
    </location>
</feature>
<dbReference type="PANTHER" id="PTHR43304:SF1">
    <property type="entry name" value="PAC DOMAIN-CONTAINING PROTEIN"/>
    <property type="match status" value="1"/>
</dbReference>
<dbReference type="EC" id="2.7.13.3" evidence="2"/>
<keyword evidence="3" id="KW-0597">Phosphoprotein</keyword>
<dbReference type="InterPro" id="IPR052162">
    <property type="entry name" value="Sensor_kinase/Photoreceptor"/>
</dbReference>
<dbReference type="Pfam" id="PF00989">
    <property type="entry name" value="PAS"/>
    <property type="match status" value="1"/>
</dbReference>
<dbReference type="NCBIfam" id="TIGR00229">
    <property type="entry name" value="sensory_box"/>
    <property type="match status" value="2"/>
</dbReference>
<dbReference type="InterPro" id="IPR013656">
    <property type="entry name" value="PAS_4"/>
</dbReference>
<keyword evidence="6" id="KW-0175">Coiled coil</keyword>
<dbReference type="SMART" id="SM00091">
    <property type="entry name" value="PAS"/>
    <property type="match status" value="2"/>
</dbReference>
<evidence type="ECO:0000256" key="2">
    <source>
        <dbReference type="ARBA" id="ARBA00012438"/>
    </source>
</evidence>
<dbReference type="InterPro" id="IPR000014">
    <property type="entry name" value="PAS"/>
</dbReference>
<evidence type="ECO:0000256" key="5">
    <source>
        <dbReference type="ARBA" id="ARBA00022777"/>
    </source>
</evidence>